<reference evidence="1" key="1">
    <citation type="journal article" date="2020" name="Nature">
        <title>Giant virus diversity and host interactions through global metagenomics.</title>
        <authorList>
            <person name="Schulz F."/>
            <person name="Roux S."/>
            <person name="Paez-Espino D."/>
            <person name="Jungbluth S."/>
            <person name="Walsh D.A."/>
            <person name="Denef V.J."/>
            <person name="McMahon K.D."/>
            <person name="Konstantinidis K.T."/>
            <person name="Eloe-Fadrosh E.A."/>
            <person name="Kyrpides N.C."/>
            <person name="Woyke T."/>
        </authorList>
    </citation>
    <scope>NUCLEOTIDE SEQUENCE</scope>
    <source>
        <strain evidence="1">GVMAG-M-3300014204-73</strain>
    </source>
</reference>
<protein>
    <submittedName>
        <fullName evidence="1">Uncharacterized protein</fullName>
    </submittedName>
</protein>
<dbReference type="AlphaFoldDB" id="A0A6C0BMQ6"/>
<accession>A0A6C0BMQ6</accession>
<sequence length="115" mass="13835">MTSQFLFVNTTGHKLVLERDKNMTVQKWRLHRRDEYSLGLPVQAKHWAEYLVKHDGVIVSKFWIDHLGSVRRIRNLTHSFWVATSEIRHGHDYIFESSELPSIYILDRHTRHHYL</sequence>
<name>A0A6C0BMQ6_9ZZZZ</name>
<evidence type="ECO:0000313" key="1">
    <source>
        <dbReference type="EMBL" id="QHS92573.1"/>
    </source>
</evidence>
<dbReference type="EMBL" id="MN739181">
    <property type="protein sequence ID" value="QHS92573.1"/>
    <property type="molecule type" value="Genomic_DNA"/>
</dbReference>
<proteinExistence type="predicted"/>
<organism evidence="1">
    <name type="scientific">viral metagenome</name>
    <dbReference type="NCBI Taxonomy" id="1070528"/>
    <lineage>
        <taxon>unclassified sequences</taxon>
        <taxon>metagenomes</taxon>
        <taxon>organismal metagenomes</taxon>
    </lineage>
</organism>